<dbReference type="AlphaFoldDB" id="A0A9X3EEQ8"/>
<comment type="caution">
    <text evidence="2">The sequence shown here is derived from an EMBL/GenBank/DDBJ whole genome shotgun (WGS) entry which is preliminary data.</text>
</comment>
<dbReference type="EMBL" id="JAPNOA010000029">
    <property type="protein sequence ID" value="MCY0965850.1"/>
    <property type="molecule type" value="Genomic_DNA"/>
</dbReference>
<proteinExistence type="predicted"/>
<reference evidence="2" key="1">
    <citation type="submission" date="2022-11" db="EMBL/GenBank/DDBJ databases">
        <title>Parathalassolutuus dongxingensis gen. nov., sp. nov., a novel member of family Oceanospirillaceae isolated from a coastal shrimp pond in Guangxi, China.</title>
        <authorList>
            <person name="Chen H."/>
        </authorList>
    </citation>
    <scope>NUCLEOTIDE SEQUENCE</scope>
    <source>
        <strain evidence="2">G-43</strain>
    </source>
</reference>
<dbReference type="Pfam" id="PF16234">
    <property type="entry name" value="DUF4892"/>
    <property type="match status" value="1"/>
</dbReference>
<keyword evidence="3" id="KW-1185">Reference proteome</keyword>
<gene>
    <name evidence="2" type="ORF">OUO13_11680</name>
</gene>
<feature type="signal peptide" evidence="1">
    <location>
        <begin position="1"/>
        <end position="23"/>
    </location>
</feature>
<accession>A0A9X3EEQ8</accession>
<organism evidence="2 3">
    <name type="scientific">Parathalassolituus penaei</name>
    <dbReference type="NCBI Taxonomy" id="2997323"/>
    <lineage>
        <taxon>Bacteria</taxon>
        <taxon>Pseudomonadati</taxon>
        <taxon>Pseudomonadota</taxon>
        <taxon>Gammaproteobacteria</taxon>
        <taxon>Oceanospirillales</taxon>
        <taxon>Oceanospirillaceae</taxon>
        <taxon>Parathalassolituus</taxon>
    </lineage>
</organism>
<name>A0A9X3EEQ8_9GAMM</name>
<sequence>MNVIKSWLLMVMAGLVWANTATAAVDPATGVSELGSARMLEQEQDNRQYRLLLSAPRKTVDRVTTSDERVLAASVWRRVWEVPGRLELKNLSANVRAALAADGGASELFSCADLSCGSSHYWANDVFGNGRLVGRDSSQMYAVLELENSTNGRQLVVLYASHRGARQTVVAMDVISTSDNLDSARIDEETMTRILADSDGWLPGMVVKDGQLDVDASSSLIAVLKRLPDSSKRRLYLLVHCYDSSNMEDNRVCSQRLADQLRMQTFDGNTQLNVEGQAALALAPGRSLAPALRFVFWPER</sequence>
<evidence type="ECO:0000313" key="3">
    <source>
        <dbReference type="Proteomes" id="UP001150830"/>
    </source>
</evidence>
<dbReference type="RefSeq" id="WP_283174061.1">
    <property type="nucleotide sequence ID" value="NZ_JAPNOA010000029.1"/>
</dbReference>
<evidence type="ECO:0000256" key="1">
    <source>
        <dbReference type="SAM" id="SignalP"/>
    </source>
</evidence>
<evidence type="ECO:0000313" key="2">
    <source>
        <dbReference type="EMBL" id="MCY0965850.1"/>
    </source>
</evidence>
<dbReference type="Proteomes" id="UP001150830">
    <property type="component" value="Unassembled WGS sequence"/>
</dbReference>
<dbReference type="InterPro" id="IPR032608">
    <property type="entry name" value="DUF4892"/>
</dbReference>
<feature type="chain" id="PRO_5040873717" evidence="1">
    <location>
        <begin position="24"/>
        <end position="300"/>
    </location>
</feature>
<protein>
    <submittedName>
        <fullName evidence="2">DUF4892 domain-containing protein</fullName>
    </submittedName>
</protein>
<keyword evidence="1" id="KW-0732">Signal</keyword>